<sequence length="189" mass="21052">MVVVPTILERSNDKEYMYDLYSCLLKKRIILLNGEIDDTMSSSICAQLLYLSSLSKDPIQIYINSNGGSISAGLAIYDIMQYIPCEISTICMGLCASMAAVILAAGTKGKRCALKHAEVMIHQPLGGMQGQAKDMEIAMKHMSRTKDTIYEILSNTTSQPKEKIQIDCDRDYFMNVHEAKVYGIIDHII</sequence>
<keyword evidence="2" id="KW-0720">Serine protease</keyword>
<dbReference type="NCBIfam" id="NF001368">
    <property type="entry name" value="PRK00277.1"/>
    <property type="match status" value="1"/>
</dbReference>
<dbReference type="RefSeq" id="WP_163051832.1">
    <property type="nucleotide sequence ID" value="NZ_AP019695.1"/>
</dbReference>
<dbReference type="Pfam" id="PF00574">
    <property type="entry name" value="CLP_protease"/>
    <property type="match status" value="1"/>
</dbReference>
<comment type="similarity">
    <text evidence="1 2 3">Belongs to the peptidase S14 family.</text>
</comment>
<evidence type="ECO:0000256" key="2">
    <source>
        <dbReference type="HAMAP-Rule" id="MF_00444"/>
    </source>
</evidence>
<organism evidence="4 5">
    <name type="scientific">Amedibacterium intestinale</name>
    <dbReference type="NCBI Taxonomy" id="2583452"/>
    <lineage>
        <taxon>Bacteria</taxon>
        <taxon>Bacillati</taxon>
        <taxon>Bacillota</taxon>
        <taxon>Erysipelotrichia</taxon>
        <taxon>Erysipelotrichales</taxon>
        <taxon>Erysipelotrichaceae</taxon>
        <taxon>Amedibacterium</taxon>
    </lineage>
</organism>
<dbReference type="GO" id="GO:0006515">
    <property type="term" value="P:protein quality control for misfolded or incompletely synthesized proteins"/>
    <property type="evidence" value="ECO:0007669"/>
    <property type="project" value="TreeGrafter"/>
</dbReference>
<name>A0A6N4TI49_9FIRM</name>
<comment type="function">
    <text evidence="2">Cleaves peptides in various proteins in a process that requires ATP hydrolysis. Has a chymotrypsin-like activity. Plays a major role in the degradation of misfolded proteins.</text>
</comment>
<keyword evidence="2" id="KW-0963">Cytoplasm</keyword>
<dbReference type="PANTHER" id="PTHR10381">
    <property type="entry name" value="ATP-DEPENDENT CLP PROTEASE PROTEOLYTIC SUBUNIT"/>
    <property type="match status" value="1"/>
</dbReference>
<dbReference type="SUPFAM" id="SSF52096">
    <property type="entry name" value="ClpP/crotonase"/>
    <property type="match status" value="1"/>
</dbReference>
<accession>A0A6N4TI49</accession>
<dbReference type="GO" id="GO:0004176">
    <property type="term" value="F:ATP-dependent peptidase activity"/>
    <property type="evidence" value="ECO:0007669"/>
    <property type="project" value="InterPro"/>
</dbReference>
<gene>
    <name evidence="2 4" type="primary">clpP</name>
    <name evidence="4" type="ORF">Aargi30884_14210</name>
</gene>
<dbReference type="InterPro" id="IPR029045">
    <property type="entry name" value="ClpP/crotonase-like_dom_sf"/>
</dbReference>
<dbReference type="NCBIfam" id="NF009205">
    <property type="entry name" value="PRK12553.1"/>
    <property type="match status" value="1"/>
</dbReference>
<protein>
    <recommendedName>
        <fullName evidence="2 3">ATP-dependent Clp protease proteolytic subunit</fullName>
        <ecNumber evidence="2">3.4.21.92</ecNumber>
    </recommendedName>
    <alternativeName>
        <fullName evidence="2">Endopeptidase Clp</fullName>
    </alternativeName>
</protein>
<comment type="subunit">
    <text evidence="2">Fourteen ClpP subunits assemble into 2 heptameric rings which stack back to back to give a disk-like structure with a central cavity, resembling the structure of eukaryotic proteasomes.</text>
</comment>
<dbReference type="GO" id="GO:0005737">
    <property type="term" value="C:cytoplasm"/>
    <property type="evidence" value="ECO:0007669"/>
    <property type="project" value="UniProtKB-SubCell"/>
</dbReference>
<evidence type="ECO:0000313" key="5">
    <source>
        <dbReference type="Proteomes" id="UP000464754"/>
    </source>
</evidence>
<dbReference type="Proteomes" id="UP000464754">
    <property type="component" value="Chromosome"/>
</dbReference>
<dbReference type="CDD" id="cd07017">
    <property type="entry name" value="S14_ClpP_2"/>
    <property type="match status" value="1"/>
</dbReference>
<keyword evidence="5" id="KW-1185">Reference proteome</keyword>
<dbReference type="PANTHER" id="PTHR10381:SF11">
    <property type="entry name" value="ATP-DEPENDENT CLP PROTEASE PROTEOLYTIC SUBUNIT, MITOCHONDRIAL"/>
    <property type="match status" value="1"/>
</dbReference>
<dbReference type="InterPro" id="IPR023562">
    <property type="entry name" value="ClpP/TepA"/>
</dbReference>
<dbReference type="HAMAP" id="MF_00444">
    <property type="entry name" value="ClpP"/>
    <property type="match status" value="1"/>
</dbReference>
<dbReference type="FunFam" id="3.90.226.10:FF:000002">
    <property type="entry name" value="ATP-dependent Clp protease proteolytic subunit"/>
    <property type="match status" value="1"/>
</dbReference>
<feature type="active site" evidence="2">
    <location>
        <position position="122"/>
    </location>
</feature>
<dbReference type="AlphaFoldDB" id="A0A6N4TI49"/>
<feature type="active site" description="Nucleophile" evidence="2">
    <location>
        <position position="97"/>
    </location>
</feature>
<comment type="subcellular location">
    <subcellularLocation>
        <location evidence="2">Cytoplasm</location>
    </subcellularLocation>
</comment>
<dbReference type="EC" id="3.4.21.92" evidence="2"/>
<dbReference type="Gene3D" id="3.90.226.10">
    <property type="entry name" value="2-enoyl-CoA Hydratase, Chain A, domain 1"/>
    <property type="match status" value="1"/>
</dbReference>
<keyword evidence="2 4" id="KW-0645">Protease</keyword>
<dbReference type="PRINTS" id="PR00127">
    <property type="entry name" value="CLPPROTEASEP"/>
</dbReference>
<proteinExistence type="inferred from homology"/>
<dbReference type="GO" id="GO:0004252">
    <property type="term" value="F:serine-type endopeptidase activity"/>
    <property type="evidence" value="ECO:0007669"/>
    <property type="project" value="UniProtKB-UniRule"/>
</dbReference>
<dbReference type="KEGG" id="aarg:Aargi30884_14210"/>
<reference evidence="5" key="1">
    <citation type="submission" date="2019-05" db="EMBL/GenBank/DDBJ databases">
        <title>Complete genome sequencing of Absiella argi strain JCM 30884.</title>
        <authorList>
            <person name="Sakamoto M."/>
            <person name="Murakami T."/>
            <person name="Mori H."/>
        </authorList>
    </citation>
    <scope>NUCLEOTIDE SEQUENCE [LARGE SCALE GENOMIC DNA]</scope>
    <source>
        <strain evidence="5">JCM 30884</strain>
    </source>
</reference>
<dbReference type="EMBL" id="AP019695">
    <property type="protein sequence ID" value="BBK22518.1"/>
    <property type="molecule type" value="Genomic_DNA"/>
</dbReference>
<evidence type="ECO:0000256" key="1">
    <source>
        <dbReference type="ARBA" id="ARBA00007039"/>
    </source>
</evidence>
<dbReference type="GO" id="GO:0009368">
    <property type="term" value="C:endopeptidase Clp complex"/>
    <property type="evidence" value="ECO:0007669"/>
    <property type="project" value="TreeGrafter"/>
</dbReference>
<comment type="catalytic activity">
    <reaction evidence="2">
        <text>Hydrolysis of proteins to small peptides in the presence of ATP and magnesium. alpha-casein is the usual test substrate. In the absence of ATP, only oligopeptides shorter than five residues are hydrolyzed (such as succinyl-Leu-Tyr-|-NHMec, and Leu-Tyr-Leu-|-Tyr-Trp, in which cleavage of the -Tyr-|-Leu- and -Tyr-|-Trp bonds also occurs).</text>
        <dbReference type="EC" id="3.4.21.92"/>
    </reaction>
</comment>
<dbReference type="GO" id="GO:0051117">
    <property type="term" value="F:ATPase binding"/>
    <property type="evidence" value="ECO:0007669"/>
    <property type="project" value="TreeGrafter"/>
</dbReference>
<evidence type="ECO:0000256" key="3">
    <source>
        <dbReference type="RuleBase" id="RU003567"/>
    </source>
</evidence>
<keyword evidence="2" id="KW-0378">Hydrolase</keyword>
<evidence type="ECO:0000313" key="4">
    <source>
        <dbReference type="EMBL" id="BBK22518.1"/>
    </source>
</evidence>
<dbReference type="InterPro" id="IPR001907">
    <property type="entry name" value="ClpP"/>
</dbReference>